<dbReference type="AlphaFoldDB" id="A0A9P8RLN4"/>
<comment type="subcellular location">
    <subcellularLocation>
        <location evidence="1">Mitochondrion matrix</location>
    </subcellularLocation>
</comment>
<evidence type="ECO:0000256" key="4">
    <source>
        <dbReference type="ARBA" id="ARBA00022598"/>
    </source>
</evidence>
<dbReference type="InterPro" id="IPR033728">
    <property type="entry name" value="ThrRS_core"/>
</dbReference>
<evidence type="ECO:0000256" key="2">
    <source>
        <dbReference type="ARBA" id="ARBA00008226"/>
    </source>
</evidence>
<dbReference type="InterPro" id="IPR036621">
    <property type="entry name" value="Anticodon-bd_dom_sf"/>
</dbReference>
<dbReference type="Pfam" id="PF03129">
    <property type="entry name" value="HGTP_anticodon"/>
    <property type="match status" value="1"/>
</dbReference>
<evidence type="ECO:0000259" key="13">
    <source>
        <dbReference type="PROSITE" id="PS50862"/>
    </source>
</evidence>
<organism evidence="14 15">
    <name type="scientific">Trichoglossum hirsutum</name>
    <dbReference type="NCBI Taxonomy" id="265104"/>
    <lineage>
        <taxon>Eukaryota</taxon>
        <taxon>Fungi</taxon>
        <taxon>Dikarya</taxon>
        <taxon>Ascomycota</taxon>
        <taxon>Pezizomycotina</taxon>
        <taxon>Geoglossomycetes</taxon>
        <taxon>Geoglossales</taxon>
        <taxon>Geoglossaceae</taxon>
        <taxon>Trichoglossum</taxon>
    </lineage>
</organism>
<reference evidence="14" key="1">
    <citation type="submission" date="2021-03" db="EMBL/GenBank/DDBJ databases">
        <title>Comparative genomics and phylogenomic investigation of the class Geoglossomycetes provide insights into ecological specialization and systematics.</title>
        <authorList>
            <person name="Melie T."/>
            <person name="Pirro S."/>
            <person name="Miller A.N."/>
            <person name="Quandt A."/>
        </authorList>
    </citation>
    <scope>NUCLEOTIDE SEQUENCE</scope>
    <source>
        <strain evidence="14">CAQ_001_2017</strain>
    </source>
</reference>
<dbReference type="PANTHER" id="PTHR11451">
    <property type="entry name" value="THREONINE-TRNA LIGASE"/>
    <property type="match status" value="1"/>
</dbReference>
<evidence type="ECO:0000256" key="11">
    <source>
        <dbReference type="ARBA" id="ARBA00031900"/>
    </source>
</evidence>
<dbReference type="Pfam" id="PF00587">
    <property type="entry name" value="tRNA-synt_2b"/>
    <property type="match status" value="1"/>
</dbReference>
<evidence type="ECO:0000256" key="1">
    <source>
        <dbReference type="ARBA" id="ARBA00004305"/>
    </source>
</evidence>
<dbReference type="EC" id="6.1.1.3" evidence="3"/>
<evidence type="ECO:0000256" key="6">
    <source>
        <dbReference type="ARBA" id="ARBA00022840"/>
    </source>
</evidence>
<dbReference type="NCBIfam" id="TIGR00418">
    <property type="entry name" value="thrS"/>
    <property type="match status" value="1"/>
</dbReference>
<keyword evidence="6" id="KW-0067">ATP-binding</keyword>
<comment type="caution">
    <text evidence="14">The sequence shown here is derived from an EMBL/GenBank/DDBJ whole genome shotgun (WGS) entry which is preliminary data.</text>
</comment>
<evidence type="ECO:0000256" key="10">
    <source>
        <dbReference type="ARBA" id="ARBA00023146"/>
    </source>
</evidence>
<evidence type="ECO:0000256" key="12">
    <source>
        <dbReference type="ARBA" id="ARBA00049515"/>
    </source>
</evidence>
<dbReference type="InterPro" id="IPR006195">
    <property type="entry name" value="aa-tRNA-synth_II"/>
</dbReference>
<name>A0A9P8RLN4_9PEZI</name>
<dbReference type="PANTHER" id="PTHR11451:SF50">
    <property type="entry name" value="THREONINE--TRNA LIGASE, MITOCHONDRIAL"/>
    <property type="match status" value="1"/>
</dbReference>
<dbReference type="GO" id="GO:0006435">
    <property type="term" value="P:threonyl-tRNA aminoacylation"/>
    <property type="evidence" value="ECO:0007669"/>
    <property type="project" value="InterPro"/>
</dbReference>
<sequence>MLATEQELFITSPYSPGSPLFLPNGAYVFNKLLSFLRAQYQQYGFHEVITPTIYKKSLWEKSGHWANYKDDMFEVRGRGASGRVEGTEIGEEEEYGLKPMNCPGHCVLFKSQRRTYRELPIRYADFSPLHRNEISGALSGLTRVRRFHQDDGHIFCRPSQIMEEISLTLEFVSMVYRTFRLPPFKLVLSTRPADKYIGTIDEWDAAENALKGALERSGRQWSINEGDGAFYGPKIDIVLEDSDGKEHQTATIQLDFQLPQRFGLKYQAPAPGLEKRGISTTDPELLREVGFVTPVIIHRAVLGSLERFMALLIEHRNGCWPFWLSPRQAIVLTVNSKSGSEAVRGYAKTVQKRLSGLQISRDEADGIRVPQFIHQQTFLVDVDDSDRSLNKKVSEAKRKGYNMIIIVGQNNVQKRTVDLDITGQPDQDEATSHLSKVVGKTMVEDLRSVELASEDLYTYFCRLAREYQ</sequence>
<comment type="similarity">
    <text evidence="2">Belongs to the class-II aminoacyl-tRNA synthetase family.</text>
</comment>
<evidence type="ECO:0000256" key="5">
    <source>
        <dbReference type="ARBA" id="ARBA00022741"/>
    </source>
</evidence>
<dbReference type="GO" id="GO:0004829">
    <property type="term" value="F:threonine-tRNA ligase activity"/>
    <property type="evidence" value="ECO:0007669"/>
    <property type="project" value="UniProtKB-EC"/>
</dbReference>
<dbReference type="InterPro" id="IPR002314">
    <property type="entry name" value="aa-tRNA-synt_IIb"/>
</dbReference>
<keyword evidence="9" id="KW-0496">Mitochondrion</keyword>
<dbReference type="Proteomes" id="UP000750711">
    <property type="component" value="Unassembled WGS sequence"/>
</dbReference>
<dbReference type="SUPFAM" id="SSF55681">
    <property type="entry name" value="Class II aaRS and biotin synthetases"/>
    <property type="match status" value="1"/>
</dbReference>
<dbReference type="GO" id="GO:0005524">
    <property type="term" value="F:ATP binding"/>
    <property type="evidence" value="ECO:0007669"/>
    <property type="project" value="UniProtKB-KW"/>
</dbReference>
<dbReference type="Gene3D" id="3.40.50.800">
    <property type="entry name" value="Anticodon-binding domain"/>
    <property type="match status" value="1"/>
</dbReference>
<keyword evidence="15" id="KW-1185">Reference proteome</keyword>
<dbReference type="CDD" id="cd00771">
    <property type="entry name" value="ThrRS_core"/>
    <property type="match status" value="1"/>
</dbReference>
<gene>
    <name evidence="14" type="ORF">GP486_005958</name>
</gene>
<dbReference type="InterPro" id="IPR004154">
    <property type="entry name" value="Anticodon-bd"/>
</dbReference>
<dbReference type="PROSITE" id="PS50862">
    <property type="entry name" value="AA_TRNA_LIGASE_II"/>
    <property type="match status" value="1"/>
</dbReference>
<proteinExistence type="inferred from homology"/>
<dbReference type="EMBL" id="JAGHQM010001224">
    <property type="protein sequence ID" value="KAH0556105.1"/>
    <property type="molecule type" value="Genomic_DNA"/>
</dbReference>
<accession>A0A9P8RLN4</accession>
<evidence type="ECO:0000256" key="8">
    <source>
        <dbReference type="ARBA" id="ARBA00022946"/>
    </source>
</evidence>
<dbReference type="Gene3D" id="3.30.930.10">
    <property type="entry name" value="Bira Bifunctional Protein, Domain 2"/>
    <property type="match status" value="1"/>
</dbReference>
<feature type="domain" description="Aminoacyl-transfer RNA synthetases class-II family profile" evidence="13">
    <location>
        <begin position="23"/>
        <end position="321"/>
    </location>
</feature>
<evidence type="ECO:0000256" key="9">
    <source>
        <dbReference type="ARBA" id="ARBA00023128"/>
    </source>
</evidence>
<keyword evidence="10" id="KW-0030">Aminoacyl-tRNA synthetase</keyword>
<evidence type="ECO:0000313" key="14">
    <source>
        <dbReference type="EMBL" id="KAH0556105.1"/>
    </source>
</evidence>
<protein>
    <recommendedName>
        <fullName evidence="3">threonine--tRNA ligase</fullName>
        <ecNumber evidence="3">6.1.1.3</ecNumber>
    </recommendedName>
    <alternativeName>
        <fullName evidence="11">Threonyl-tRNA synthetase</fullName>
    </alternativeName>
</protein>
<dbReference type="SUPFAM" id="SSF52954">
    <property type="entry name" value="Class II aaRS ABD-related"/>
    <property type="match status" value="1"/>
</dbReference>
<evidence type="ECO:0000256" key="3">
    <source>
        <dbReference type="ARBA" id="ARBA00013163"/>
    </source>
</evidence>
<dbReference type="GO" id="GO:0005759">
    <property type="term" value="C:mitochondrial matrix"/>
    <property type="evidence" value="ECO:0007669"/>
    <property type="project" value="UniProtKB-SubCell"/>
</dbReference>
<keyword evidence="7" id="KW-0648">Protein biosynthesis</keyword>
<keyword evidence="8" id="KW-0809">Transit peptide</keyword>
<dbReference type="PRINTS" id="PR01047">
    <property type="entry name" value="TRNASYNTHTHR"/>
</dbReference>
<evidence type="ECO:0000313" key="15">
    <source>
        <dbReference type="Proteomes" id="UP000750711"/>
    </source>
</evidence>
<dbReference type="FunFam" id="3.30.930.10:FF:000039">
    <property type="entry name" value="Threonyl-tRNA synthetase, mitochondrial"/>
    <property type="match status" value="1"/>
</dbReference>
<evidence type="ECO:0000256" key="7">
    <source>
        <dbReference type="ARBA" id="ARBA00022917"/>
    </source>
</evidence>
<comment type="catalytic activity">
    <reaction evidence="12">
        <text>tRNA(Thr) + L-threonine + ATP = L-threonyl-tRNA(Thr) + AMP + diphosphate + H(+)</text>
        <dbReference type="Rhea" id="RHEA:24624"/>
        <dbReference type="Rhea" id="RHEA-COMP:9670"/>
        <dbReference type="Rhea" id="RHEA-COMP:9704"/>
        <dbReference type="ChEBI" id="CHEBI:15378"/>
        <dbReference type="ChEBI" id="CHEBI:30616"/>
        <dbReference type="ChEBI" id="CHEBI:33019"/>
        <dbReference type="ChEBI" id="CHEBI:57926"/>
        <dbReference type="ChEBI" id="CHEBI:78442"/>
        <dbReference type="ChEBI" id="CHEBI:78534"/>
        <dbReference type="ChEBI" id="CHEBI:456215"/>
        <dbReference type="EC" id="6.1.1.3"/>
    </reaction>
</comment>
<keyword evidence="4" id="KW-0436">Ligase</keyword>
<keyword evidence="5" id="KW-0547">Nucleotide-binding</keyword>
<dbReference type="InterPro" id="IPR045864">
    <property type="entry name" value="aa-tRNA-synth_II/BPL/LPL"/>
</dbReference>
<dbReference type="InterPro" id="IPR002320">
    <property type="entry name" value="Thr-tRNA-ligase_IIa"/>
</dbReference>